<reference evidence="2 3" key="1">
    <citation type="submission" date="2018-02" db="EMBL/GenBank/DDBJ databases">
        <title>The genomes of Aspergillus section Nigri reveals drivers in fungal speciation.</title>
        <authorList>
            <consortium name="DOE Joint Genome Institute"/>
            <person name="Vesth T.C."/>
            <person name="Nybo J."/>
            <person name="Theobald S."/>
            <person name="Brandl J."/>
            <person name="Frisvad J.C."/>
            <person name="Nielsen K.F."/>
            <person name="Lyhne E.K."/>
            <person name="Kogle M.E."/>
            <person name="Kuo A."/>
            <person name="Riley R."/>
            <person name="Clum A."/>
            <person name="Nolan M."/>
            <person name="Lipzen A."/>
            <person name="Salamov A."/>
            <person name="Henrissat B."/>
            <person name="Wiebenga A."/>
            <person name="De vries R.P."/>
            <person name="Grigoriev I.V."/>
            <person name="Mortensen U.H."/>
            <person name="Andersen M.R."/>
            <person name="Baker S.E."/>
        </authorList>
    </citation>
    <scope>NUCLEOTIDE SEQUENCE [LARGE SCALE GENOMIC DNA]</scope>
    <source>
        <strain evidence="2 3">CBS 707.79</strain>
    </source>
</reference>
<evidence type="ECO:0000313" key="2">
    <source>
        <dbReference type="EMBL" id="PYH93022.1"/>
    </source>
</evidence>
<protein>
    <submittedName>
        <fullName evidence="2">Uncharacterized protein</fullName>
    </submittedName>
</protein>
<proteinExistence type="predicted"/>
<accession>A0A319EQ04</accession>
<dbReference type="Pfam" id="PF09428">
    <property type="entry name" value="DUF2011"/>
    <property type="match status" value="1"/>
</dbReference>
<dbReference type="OrthoDB" id="5425061at2759"/>
<dbReference type="STRING" id="1448320.A0A319EQ04"/>
<dbReference type="VEuPathDB" id="FungiDB:BO71DRAFT_400022"/>
<dbReference type="EMBL" id="KZ825901">
    <property type="protein sequence ID" value="PYH93022.1"/>
    <property type="molecule type" value="Genomic_DNA"/>
</dbReference>
<keyword evidence="3" id="KW-1185">Reference proteome</keyword>
<gene>
    <name evidence="2" type="ORF">BO71DRAFT_400022</name>
</gene>
<sequence>VRRDELLNRNSTSPSPSPPPESAPDAQKRLGQLLNLDSLLAPAYPSTETPQSATAEVPDDEEQEFEFRLFSAPAATATKSQTNAESTSATAQKLRIRVRSPTPGAAGLEDGRFVNPFRGWGHYFSAPELMAGGKGDELEEERLREKRRQFEDIAVSGVQMLGFAQVPWPGCYLPWKVTTLKEKKPKGPADGVTTCVVDPPERLPLSHKKPGKKRRVLLRKRVTAAQEAKKKAEEAKVLDAEKRNRKNRERKIKRRQKARELKAAAAADGSAPPVEMDEDVSSDGGSD</sequence>
<feature type="region of interest" description="Disordered" evidence="1">
    <location>
        <begin position="1"/>
        <end position="93"/>
    </location>
</feature>
<feature type="region of interest" description="Disordered" evidence="1">
    <location>
        <begin position="182"/>
        <end position="287"/>
    </location>
</feature>
<dbReference type="AlphaFoldDB" id="A0A319EQ04"/>
<evidence type="ECO:0000256" key="1">
    <source>
        <dbReference type="SAM" id="MobiDB-lite"/>
    </source>
</evidence>
<feature type="compositionally biased region" description="Basic residues" evidence="1">
    <location>
        <begin position="205"/>
        <end position="222"/>
    </location>
</feature>
<organism evidence="2 3">
    <name type="scientific">Aspergillus ellipticus CBS 707.79</name>
    <dbReference type="NCBI Taxonomy" id="1448320"/>
    <lineage>
        <taxon>Eukaryota</taxon>
        <taxon>Fungi</taxon>
        <taxon>Dikarya</taxon>
        <taxon>Ascomycota</taxon>
        <taxon>Pezizomycotina</taxon>
        <taxon>Eurotiomycetes</taxon>
        <taxon>Eurotiomycetidae</taxon>
        <taxon>Eurotiales</taxon>
        <taxon>Aspergillaceae</taxon>
        <taxon>Aspergillus</taxon>
        <taxon>Aspergillus subgen. Circumdati</taxon>
    </lineage>
</organism>
<evidence type="ECO:0000313" key="3">
    <source>
        <dbReference type="Proteomes" id="UP000247810"/>
    </source>
</evidence>
<feature type="compositionally biased region" description="Basic residues" evidence="1">
    <location>
        <begin position="243"/>
        <end position="257"/>
    </location>
</feature>
<dbReference type="InterPro" id="IPR018555">
    <property type="entry name" value="C630.06c-like"/>
</dbReference>
<feature type="compositionally biased region" description="Polar residues" evidence="1">
    <location>
        <begin position="77"/>
        <end position="91"/>
    </location>
</feature>
<dbReference type="Proteomes" id="UP000247810">
    <property type="component" value="Unassembled WGS sequence"/>
</dbReference>
<name>A0A319EQ04_9EURO</name>
<feature type="compositionally biased region" description="Basic and acidic residues" evidence="1">
    <location>
        <begin position="227"/>
        <end position="242"/>
    </location>
</feature>
<feature type="non-terminal residue" evidence="2">
    <location>
        <position position="1"/>
    </location>
</feature>
<feature type="compositionally biased region" description="Acidic residues" evidence="1">
    <location>
        <begin position="275"/>
        <end position="287"/>
    </location>
</feature>